<accession>A0ABN9Q2D3</accession>
<comment type="caution">
    <text evidence="3">The sequence shown here is derived from an EMBL/GenBank/DDBJ whole genome shotgun (WGS) entry which is preliminary data.</text>
</comment>
<evidence type="ECO:0000313" key="4">
    <source>
        <dbReference type="Proteomes" id="UP001189429"/>
    </source>
</evidence>
<sequence length="1173" mass="130960">MPSSSTDALERKRVNNMNRARMKALKAFLSSNKRCDELHEKIRKLRGQLSKETQKAQDQGEQVKQLQKENQRLAKENKQQGELLEKQQAELDKAQAALKASQESPAMANVQAMGMTSLGKAMERPNHTEDVLHRTFAVAIAKKPAAALAESMMVGPIDRPGSSTAWDLPIKHWEGRTQKTTSYVVDVVSSPGDLSAVDRGSVKEMMSKGGYNSLPPPLGFPTKTEIPMFLNPHVSKPAGEDYIVVKFISFLNREKFSVIQQQLIVGEPYVPDWTRDRHTTLKTMHLLFDNMGGILFKYWEFAAPVAAPAAVAPGDEDGVEEKKRKLRVGFDFTMAEAPRGNFDCEQMLWVEHQLVDPDSPVRHFRRELIDRVLKKIQDRDHFAVKETYYPCLLHDIRPEYLDIAKRIIKTLLTNILLTIGEAKFGKTPPMHIPAMAIARRHADMEKARGNEVVAAVRASAEMDFFRGEVGEKWAPCKFDDGDLSDQRPRVLKVRAGKKLVVAALLDAGVIPRASCVVRDTSIDRGTCTASFPLPPQAFFDPTQMQARFGGENEYNASAEPSLEDWAFAVTSSDNAKKTTQFLIDMTLPAFPKHFSSSQIGAMLKRCNILLNTKTALYFRPAGQGSAVEKYPLYEGYLKPDAGKVLWAYLQDSGVRRDAEEFGRLLSFEKKDMAELMAKHMKSARAAAAALEYAAEKGDADAEAAAGAPAVPSPPDDFDEHDFFGDAPEAAPVVPRTPEAAPTKRIKLEPGVWKNLKIQPGACIDLSTPSPKKRDMTLERQLEQILDEEGQRGQSARSAPLARPRAMSRFFPLPKRGKARAAMAPPRSRMKAMKTPMNAMQAPAKGRAVKKTIGKKVAPPKAAPYIRNGAAALARGRKDRAAWASCIKDFVNRSEKFVIDKLRRESIVPKWDGATRPHCGEGVLGPLKDHGEKKGCPQTTTRLLVRRNHKAVENIYNSLHAARAAHVRATEPKIKFGEGAEWPDVEADEVDLGKMEDPDAGPRAATPIIWEQWGGIVQRGAPESLVLFRLQPKKTKRRATGPGPIRKADWAPLSKKWLKNRNVIFYTDGARSYKLKEQGVVHDWVVHKKKKAKVKGKWVWLKPSHSKKRYHDVPDPLKAGAKKRIWVKTGTQIIDGVWRELRRFVGKNKAVGSAHLTQKVRSFQRAHWNRGKDL</sequence>
<dbReference type="EMBL" id="CAUYUJ010001681">
    <property type="protein sequence ID" value="CAK0797128.1"/>
    <property type="molecule type" value="Genomic_DNA"/>
</dbReference>
<gene>
    <name evidence="3" type="ORF">PCOR1329_LOCUS6301</name>
</gene>
<name>A0ABN9Q2D3_9DINO</name>
<evidence type="ECO:0000313" key="3">
    <source>
        <dbReference type="EMBL" id="CAK0797128.1"/>
    </source>
</evidence>
<feature type="region of interest" description="Disordered" evidence="2">
    <location>
        <begin position="785"/>
        <end position="804"/>
    </location>
</feature>
<dbReference type="Proteomes" id="UP001189429">
    <property type="component" value="Unassembled WGS sequence"/>
</dbReference>
<reference evidence="3" key="1">
    <citation type="submission" date="2023-10" db="EMBL/GenBank/DDBJ databases">
        <authorList>
            <person name="Chen Y."/>
            <person name="Shah S."/>
            <person name="Dougan E. K."/>
            <person name="Thang M."/>
            <person name="Chan C."/>
        </authorList>
    </citation>
    <scope>NUCLEOTIDE SEQUENCE [LARGE SCALE GENOMIC DNA]</scope>
</reference>
<evidence type="ECO:0000256" key="1">
    <source>
        <dbReference type="SAM" id="Coils"/>
    </source>
</evidence>
<feature type="compositionally biased region" description="Low complexity" evidence="2">
    <location>
        <begin position="794"/>
        <end position="804"/>
    </location>
</feature>
<proteinExistence type="predicted"/>
<evidence type="ECO:0000256" key="2">
    <source>
        <dbReference type="SAM" id="MobiDB-lite"/>
    </source>
</evidence>
<keyword evidence="1" id="KW-0175">Coiled coil</keyword>
<feature type="coiled-coil region" evidence="1">
    <location>
        <begin position="35"/>
        <end position="104"/>
    </location>
</feature>
<keyword evidence="4" id="KW-1185">Reference proteome</keyword>
<protein>
    <submittedName>
        <fullName evidence="3">Uncharacterized protein</fullName>
    </submittedName>
</protein>
<organism evidence="3 4">
    <name type="scientific">Prorocentrum cordatum</name>
    <dbReference type="NCBI Taxonomy" id="2364126"/>
    <lineage>
        <taxon>Eukaryota</taxon>
        <taxon>Sar</taxon>
        <taxon>Alveolata</taxon>
        <taxon>Dinophyceae</taxon>
        <taxon>Prorocentrales</taxon>
        <taxon>Prorocentraceae</taxon>
        <taxon>Prorocentrum</taxon>
    </lineage>
</organism>